<feature type="chain" id="PRO_5045307822" evidence="1">
    <location>
        <begin position="20"/>
        <end position="165"/>
    </location>
</feature>
<evidence type="ECO:0000256" key="1">
    <source>
        <dbReference type="SAM" id="SignalP"/>
    </source>
</evidence>
<name>A0ABY7VXQ0_9BACT</name>
<keyword evidence="1" id="KW-0732">Signal</keyword>
<gene>
    <name evidence="3" type="ORF">PQO03_12725</name>
</gene>
<dbReference type="SUPFAM" id="SSF52833">
    <property type="entry name" value="Thioredoxin-like"/>
    <property type="match status" value="1"/>
</dbReference>
<accession>A0ABY7VXQ0</accession>
<dbReference type="InterPro" id="IPR012336">
    <property type="entry name" value="Thioredoxin-like_fold"/>
</dbReference>
<evidence type="ECO:0000259" key="2">
    <source>
        <dbReference type="Pfam" id="PF13905"/>
    </source>
</evidence>
<dbReference type="Pfam" id="PF13905">
    <property type="entry name" value="Thioredoxin_8"/>
    <property type="match status" value="1"/>
</dbReference>
<dbReference type="InterPro" id="IPR036249">
    <property type="entry name" value="Thioredoxin-like_sf"/>
</dbReference>
<reference evidence="3 4" key="1">
    <citation type="submission" date="2023-02" db="EMBL/GenBank/DDBJ databases">
        <title>Genome sequence of Lentisphaera profundi SAORIC-696.</title>
        <authorList>
            <person name="Kim e."/>
            <person name="Cho J.-C."/>
            <person name="Choi A."/>
            <person name="Kang I."/>
        </authorList>
    </citation>
    <scope>NUCLEOTIDE SEQUENCE [LARGE SCALE GENOMIC DNA]</scope>
    <source>
        <strain evidence="3 4">SAORIC-696</strain>
    </source>
</reference>
<dbReference type="RefSeq" id="WP_274153570.1">
    <property type="nucleotide sequence ID" value="NZ_CP117812.1"/>
</dbReference>
<proteinExistence type="predicted"/>
<dbReference type="Gene3D" id="3.40.30.10">
    <property type="entry name" value="Glutaredoxin"/>
    <property type="match status" value="1"/>
</dbReference>
<feature type="domain" description="Thioredoxin-like fold" evidence="2">
    <location>
        <begin position="55"/>
        <end position="143"/>
    </location>
</feature>
<dbReference type="PROSITE" id="PS51257">
    <property type="entry name" value="PROKAR_LIPOPROTEIN"/>
    <property type="match status" value="1"/>
</dbReference>
<feature type="signal peptide" evidence="1">
    <location>
        <begin position="1"/>
        <end position="19"/>
    </location>
</feature>
<keyword evidence="4" id="KW-1185">Reference proteome</keyword>
<protein>
    <submittedName>
        <fullName evidence="3">Thioredoxin family protein</fullName>
    </submittedName>
</protein>
<dbReference type="EMBL" id="CP117812">
    <property type="protein sequence ID" value="WDE98701.1"/>
    <property type="molecule type" value="Genomic_DNA"/>
</dbReference>
<evidence type="ECO:0000313" key="4">
    <source>
        <dbReference type="Proteomes" id="UP001214250"/>
    </source>
</evidence>
<organism evidence="3 4">
    <name type="scientific">Lentisphaera profundi</name>
    <dbReference type="NCBI Taxonomy" id="1658616"/>
    <lineage>
        <taxon>Bacteria</taxon>
        <taxon>Pseudomonadati</taxon>
        <taxon>Lentisphaerota</taxon>
        <taxon>Lentisphaeria</taxon>
        <taxon>Lentisphaerales</taxon>
        <taxon>Lentisphaeraceae</taxon>
        <taxon>Lentisphaera</taxon>
    </lineage>
</organism>
<sequence length="165" mass="19006">MRVLIFTLFLLLMSCSTDIHNYEEMKLSSHMQNMFPDGISNVDNEKADLRLLQDKALALYFTSSNNPQSPEFERLLSDMVIKYDYRLAVVVVNVGPSYEDFLEQVEKYGSDFFIVSDKRAKSLRSEYKIMTAPTLIVFGRNGKLIDEDGVESLVNDYPRIPVAWE</sequence>
<dbReference type="Proteomes" id="UP001214250">
    <property type="component" value="Chromosome 2"/>
</dbReference>
<evidence type="ECO:0000313" key="3">
    <source>
        <dbReference type="EMBL" id="WDE98701.1"/>
    </source>
</evidence>